<feature type="signal peptide" evidence="2">
    <location>
        <begin position="1"/>
        <end position="18"/>
    </location>
</feature>
<dbReference type="OrthoDB" id="1465638at2"/>
<dbReference type="AlphaFoldDB" id="A0A1I6YXA5"/>
<dbReference type="EMBL" id="FPAS01000001">
    <property type="protein sequence ID" value="SFT54861.1"/>
    <property type="molecule type" value="Genomic_DNA"/>
</dbReference>
<feature type="coiled-coil region" evidence="1">
    <location>
        <begin position="107"/>
        <end position="134"/>
    </location>
</feature>
<accession>A0A1I6YXA5</accession>
<feature type="chain" id="PRO_5014990366" evidence="2">
    <location>
        <begin position="19"/>
        <end position="742"/>
    </location>
</feature>
<evidence type="ECO:0000256" key="1">
    <source>
        <dbReference type="SAM" id="Coils"/>
    </source>
</evidence>
<keyword evidence="1" id="KW-0175">Coiled coil</keyword>
<evidence type="ECO:0000256" key="2">
    <source>
        <dbReference type="SAM" id="SignalP"/>
    </source>
</evidence>
<name>A0A1I6YXA5_9FLAO</name>
<keyword evidence="2" id="KW-0732">Signal</keyword>
<protein>
    <submittedName>
        <fullName evidence="3">Uncharacterized protein</fullName>
    </submittedName>
</protein>
<organism evidence="3 4">
    <name type="scientific">Lishizhenia tianjinensis</name>
    <dbReference type="NCBI Taxonomy" id="477690"/>
    <lineage>
        <taxon>Bacteria</taxon>
        <taxon>Pseudomonadati</taxon>
        <taxon>Bacteroidota</taxon>
        <taxon>Flavobacteriia</taxon>
        <taxon>Flavobacteriales</taxon>
        <taxon>Crocinitomicaceae</taxon>
        <taxon>Lishizhenia</taxon>
    </lineage>
</organism>
<evidence type="ECO:0000313" key="4">
    <source>
        <dbReference type="Proteomes" id="UP000236454"/>
    </source>
</evidence>
<dbReference type="Proteomes" id="UP000236454">
    <property type="component" value="Unassembled WGS sequence"/>
</dbReference>
<dbReference type="RefSeq" id="WP_090247445.1">
    <property type="nucleotide sequence ID" value="NZ_FPAS01000001.1"/>
</dbReference>
<feature type="coiled-coil region" evidence="1">
    <location>
        <begin position="439"/>
        <end position="473"/>
    </location>
</feature>
<evidence type="ECO:0000313" key="3">
    <source>
        <dbReference type="EMBL" id="SFT54861.1"/>
    </source>
</evidence>
<gene>
    <name evidence="3" type="ORF">SAMN05216474_1245</name>
</gene>
<sequence>MKYIFTLLVLVVSTVSFSQTATSFTPEEKAYFYHIVKKSPILDQNLGRYLIYTGEDVRMPNGEVNFDSIESLIISHPEFLNFDTYTLAKAPKGILAEAANKLALWDLNNLLKAKRSKQLEKKGLEHKYQQFEEVLRGHLPSSAFKTIDGKKIINERFDNVMDPSINFRNKVTMVSAMPFLNFNEQQQVLNAIALAINTYVNNRSYEIFTQLGGEADNYQNFLIAVGDGTMSSSTFVDREKDENNRFNVALPKSSGLFPYEIQIEKKLEGKRKTTKSIEPRRTNITNIYTSGKNKATNIHVDVYGYNEEKQTTVVIERNGLSYHLFGSVDNRFLSPDSSYAGEATYYSIINALTRDIARVNDMIYGKKGYDFWIAYWEKEKAKTSLSIDKTEKKVSDFRGSTTITTSKKKKKGQSYPSVSDGGDKRREMQEKVLTLYGYYDQCKSEIKKLTLEKERAMELLSNLERKKSKSEELIGRNWASYKVKDGLYTFEDSCTFDLYTQEFWIPESAEPEAIEIRVLTIPYDYNSTDADDNMLHISVMDALPKYASKVQFAAIDLFEEKSYALEGTLFNEKDSTAMVEFFEAMLNKKLKTHTHLVAGGIGKWNGSHVEKDFQGREFDEYPTPAHRDSLSFKRLRSNEIYVNINRAINLYISSYTDPVITDFSVNNEKVNALKAKYKFTDNDVLTLFRCAQLAKQMQQEITVLANMYMSPSEAKKIIKRFNKMLKKASVDVGTVSVKLKDL</sequence>
<keyword evidence="4" id="KW-1185">Reference proteome</keyword>
<reference evidence="3 4" key="1">
    <citation type="submission" date="2016-10" db="EMBL/GenBank/DDBJ databases">
        <authorList>
            <person name="de Groot N.N."/>
        </authorList>
    </citation>
    <scope>NUCLEOTIDE SEQUENCE [LARGE SCALE GENOMIC DNA]</scope>
    <source>
        <strain evidence="3 4">CGMCC 1.7005</strain>
    </source>
</reference>
<proteinExistence type="predicted"/>